<dbReference type="InterPro" id="IPR050271">
    <property type="entry name" value="UDP-glycosyltransferase"/>
</dbReference>
<comment type="caution">
    <text evidence="12">The sequence shown here is derived from an EMBL/GenBank/DDBJ whole genome shotgun (WGS) entry which is preliminary data.</text>
</comment>
<dbReference type="PANTHER" id="PTHR48043:SF23">
    <property type="entry name" value="UDP-GLUCURONOSYLTRANSFERASE"/>
    <property type="match status" value="1"/>
</dbReference>
<evidence type="ECO:0000256" key="8">
    <source>
        <dbReference type="ARBA" id="ARBA00023136"/>
    </source>
</evidence>
<keyword evidence="3 10" id="KW-0328">Glycosyltransferase</keyword>
<keyword evidence="7 11" id="KW-1133">Transmembrane helix</keyword>
<evidence type="ECO:0000256" key="7">
    <source>
        <dbReference type="ARBA" id="ARBA00022989"/>
    </source>
</evidence>
<organism evidence="12 13">
    <name type="scientific">Ancylostoma caninum</name>
    <name type="common">Dog hookworm</name>
    <dbReference type="NCBI Taxonomy" id="29170"/>
    <lineage>
        <taxon>Eukaryota</taxon>
        <taxon>Metazoa</taxon>
        <taxon>Ecdysozoa</taxon>
        <taxon>Nematoda</taxon>
        <taxon>Chromadorea</taxon>
        <taxon>Rhabditida</taxon>
        <taxon>Rhabditina</taxon>
        <taxon>Rhabditomorpha</taxon>
        <taxon>Strongyloidea</taxon>
        <taxon>Ancylostomatidae</taxon>
        <taxon>Ancylostomatinae</taxon>
        <taxon>Ancylostoma</taxon>
    </lineage>
</organism>
<dbReference type="GO" id="GO:0015020">
    <property type="term" value="F:glucuronosyltransferase activity"/>
    <property type="evidence" value="ECO:0007669"/>
    <property type="project" value="UniProtKB-EC"/>
</dbReference>
<name>A0A368FYX5_ANCCA</name>
<reference evidence="12 13" key="1">
    <citation type="submission" date="2014-10" db="EMBL/GenBank/DDBJ databases">
        <title>Draft genome of the hookworm Ancylostoma caninum.</title>
        <authorList>
            <person name="Mitreva M."/>
        </authorList>
    </citation>
    <scope>NUCLEOTIDE SEQUENCE [LARGE SCALE GENOMIC DNA]</scope>
    <source>
        <strain evidence="12 13">Baltimore</strain>
    </source>
</reference>
<dbReference type="OrthoDB" id="5835829at2759"/>
<evidence type="ECO:0000256" key="3">
    <source>
        <dbReference type="ARBA" id="ARBA00022676"/>
    </source>
</evidence>
<evidence type="ECO:0000256" key="10">
    <source>
        <dbReference type="RuleBase" id="RU003718"/>
    </source>
</evidence>
<keyword evidence="6" id="KW-0732">Signal</keyword>
<comment type="catalytic activity">
    <reaction evidence="9 11">
        <text>glucuronate acceptor + UDP-alpha-D-glucuronate = acceptor beta-D-glucuronoside + UDP + H(+)</text>
        <dbReference type="Rhea" id="RHEA:21032"/>
        <dbReference type="ChEBI" id="CHEBI:15378"/>
        <dbReference type="ChEBI" id="CHEBI:58052"/>
        <dbReference type="ChEBI" id="CHEBI:58223"/>
        <dbReference type="ChEBI" id="CHEBI:132367"/>
        <dbReference type="ChEBI" id="CHEBI:132368"/>
        <dbReference type="EC" id="2.4.1.17"/>
    </reaction>
</comment>
<dbReference type="PANTHER" id="PTHR48043">
    <property type="entry name" value="EG:EG0003.4 PROTEIN-RELATED"/>
    <property type="match status" value="1"/>
</dbReference>
<dbReference type="Pfam" id="PF00201">
    <property type="entry name" value="UDPGT"/>
    <property type="match status" value="1"/>
</dbReference>
<dbReference type="SUPFAM" id="SSF53756">
    <property type="entry name" value="UDP-Glycosyltransferase/glycogen phosphorylase"/>
    <property type="match status" value="1"/>
</dbReference>
<evidence type="ECO:0000256" key="9">
    <source>
        <dbReference type="ARBA" id="ARBA00047475"/>
    </source>
</evidence>
<evidence type="ECO:0000256" key="1">
    <source>
        <dbReference type="ARBA" id="ARBA00004167"/>
    </source>
</evidence>
<sequence>MYKSQLCLLLVLNTAYCYKILIFSPKYGVSHVKFMTKVADTLVEAGHDVTIYSPNIHPDARSPSTKAHVVDVDLGLTLDVESAQQHVWKSAMTSYLELGKVIMKPVRALSEILYGSQQFHSWIKHQKFDLFISECIASFDALLYMNGIKKHVCVGTTNPFELLMQWMGVPNMPSYVPVNNKGFLVPMTYLERAQNFLELTIMSVIMEHTYAKEFNEYIDKAFGPKTWSMQKQTEQCSYIFVNNDEVLDFPRVITPKFHYIGGLRRQLPKPLNSKWEKIFASAKRGVILMSFGTMARSTEMGEQRRNAFTKAFETFPDITFIWRYENTSDQFTNASNIVLHDWLPQVDMLNDKRMLAFITHGGMGGVFESAYAGVPVITIPLFADQLRNARMMEYRRVGVVVDKDDVTEDRLISAIEEILQPRHKQAAEELSKQLQNKPFTPEEVLVRHIENAIRFNVSDSLTSVAGRQSFIEYYMLDVIIPLLAVSLLVLVFILKLFLSLTLSIARLIVKFRPSKVKQQ</sequence>
<dbReference type="InterPro" id="IPR035595">
    <property type="entry name" value="UDP_glycos_trans_CS"/>
</dbReference>
<evidence type="ECO:0000313" key="13">
    <source>
        <dbReference type="Proteomes" id="UP000252519"/>
    </source>
</evidence>
<comment type="subcellular location">
    <subcellularLocation>
        <location evidence="1 11">Membrane</location>
        <topology evidence="1 11">Single-pass membrane protein</topology>
    </subcellularLocation>
</comment>
<feature type="transmembrane region" description="Helical" evidence="11">
    <location>
        <begin position="478"/>
        <end position="509"/>
    </location>
</feature>
<proteinExistence type="inferred from homology"/>
<keyword evidence="4 10" id="KW-0808">Transferase</keyword>
<dbReference type="Proteomes" id="UP000252519">
    <property type="component" value="Unassembled WGS sequence"/>
</dbReference>
<dbReference type="CDD" id="cd03784">
    <property type="entry name" value="GT1_Gtf-like"/>
    <property type="match status" value="1"/>
</dbReference>
<gene>
    <name evidence="12" type="ORF">ANCCAN_16777</name>
</gene>
<protein>
    <recommendedName>
        <fullName evidence="11">UDP-glucuronosyltransferase</fullName>
        <ecNumber evidence="11">2.4.1.17</ecNumber>
    </recommendedName>
</protein>
<dbReference type="PROSITE" id="PS00375">
    <property type="entry name" value="UDPGT"/>
    <property type="match status" value="1"/>
</dbReference>
<dbReference type="STRING" id="29170.A0A368FYX5"/>
<dbReference type="FunFam" id="3.40.50.2000:FF:000038">
    <property type="entry name" value="UDP-GlucuronosylTransferase"/>
    <property type="match status" value="1"/>
</dbReference>
<dbReference type="GO" id="GO:0016020">
    <property type="term" value="C:membrane"/>
    <property type="evidence" value="ECO:0007669"/>
    <property type="project" value="UniProtKB-SubCell"/>
</dbReference>
<evidence type="ECO:0000256" key="11">
    <source>
        <dbReference type="RuleBase" id="RU362059"/>
    </source>
</evidence>
<dbReference type="EMBL" id="JOJR01000479">
    <property type="protein sequence ID" value="RCN37322.1"/>
    <property type="molecule type" value="Genomic_DNA"/>
</dbReference>
<comment type="similarity">
    <text evidence="2 10">Belongs to the UDP-glycosyltransferase family.</text>
</comment>
<accession>A0A368FYX5</accession>
<evidence type="ECO:0000256" key="2">
    <source>
        <dbReference type="ARBA" id="ARBA00009995"/>
    </source>
</evidence>
<dbReference type="AlphaFoldDB" id="A0A368FYX5"/>
<evidence type="ECO:0000256" key="6">
    <source>
        <dbReference type="ARBA" id="ARBA00022729"/>
    </source>
</evidence>
<keyword evidence="13" id="KW-1185">Reference proteome</keyword>
<evidence type="ECO:0000256" key="5">
    <source>
        <dbReference type="ARBA" id="ARBA00022692"/>
    </source>
</evidence>
<keyword evidence="8 11" id="KW-0472">Membrane</keyword>
<dbReference type="EC" id="2.4.1.17" evidence="11"/>
<dbReference type="InterPro" id="IPR002213">
    <property type="entry name" value="UDP_glucos_trans"/>
</dbReference>
<evidence type="ECO:0000256" key="4">
    <source>
        <dbReference type="ARBA" id="ARBA00022679"/>
    </source>
</evidence>
<evidence type="ECO:0000313" key="12">
    <source>
        <dbReference type="EMBL" id="RCN37322.1"/>
    </source>
</evidence>
<keyword evidence="5 11" id="KW-0812">Transmembrane</keyword>
<dbReference type="Gene3D" id="3.40.50.2000">
    <property type="entry name" value="Glycogen Phosphorylase B"/>
    <property type="match status" value="2"/>
</dbReference>